<dbReference type="RefSeq" id="WP_158051517.1">
    <property type="nucleotide sequence ID" value="NZ_WBKB01000002.1"/>
</dbReference>
<dbReference type="AlphaFoldDB" id="A0A7J5BF67"/>
<accession>A0A7J5BF67</accession>
<protein>
    <submittedName>
        <fullName evidence="2">Uncharacterized protein</fullName>
    </submittedName>
</protein>
<keyword evidence="1" id="KW-0812">Transmembrane</keyword>
<dbReference type="OrthoDB" id="5117349at2"/>
<name>A0A7J5BF67_9MICO</name>
<keyword evidence="1" id="KW-0472">Membrane</keyword>
<evidence type="ECO:0000313" key="2">
    <source>
        <dbReference type="EMBL" id="KAB1644013.1"/>
    </source>
</evidence>
<proteinExistence type="predicted"/>
<reference evidence="2 3" key="1">
    <citation type="submission" date="2019-09" db="EMBL/GenBank/DDBJ databases">
        <title>Phylogeny of genus Pseudoclavibacter and closely related genus.</title>
        <authorList>
            <person name="Li Y."/>
        </authorList>
    </citation>
    <scope>NUCLEOTIDE SEQUENCE [LARGE SCALE GENOMIC DNA]</scope>
    <source>
        <strain evidence="2 3">KCTC 13959</strain>
    </source>
</reference>
<keyword evidence="3" id="KW-1185">Reference proteome</keyword>
<comment type="caution">
    <text evidence="2">The sequence shown here is derived from an EMBL/GenBank/DDBJ whole genome shotgun (WGS) entry which is preliminary data.</text>
</comment>
<evidence type="ECO:0000313" key="3">
    <source>
        <dbReference type="Proteomes" id="UP000433493"/>
    </source>
</evidence>
<sequence>MAKSRDSDESETRVLALEFRTPLRQTSLSIIGITFVAWVVSFFLFGYGTDLGRTQIQVSGLGDVFFSWLLIAVLVCAGYGLGYLLLRKLAQGQRAYQERDVIRLVLAESLATTCGGYAVGFLPMTLMENMFAMLVWSFAIGFLFTFAILMPRYAAAWKRAVAEGRQYSG</sequence>
<feature type="transmembrane region" description="Helical" evidence="1">
    <location>
        <begin position="105"/>
        <end position="124"/>
    </location>
</feature>
<keyword evidence="1" id="KW-1133">Transmembrane helix</keyword>
<dbReference type="Proteomes" id="UP000433493">
    <property type="component" value="Unassembled WGS sequence"/>
</dbReference>
<dbReference type="EMBL" id="WBKB01000002">
    <property type="protein sequence ID" value="KAB1644013.1"/>
    <property type="molecule type" value="Genomic_DNA"/>
</dbReference>
<feature type="transmembrane region" description="Helical" evidence="1">
    <location>
        <begin position="65"/>
        <end position="85"/>
    </location>
</feature>
<gene>
    <name evidence="2" type="ORF">F8O05_04230</name>
</gene>
<evidence type="ECO:0000256" key="1">
    <source>
        <dbReference type="SAM" id="Phobius"/>
    </source>
</evidence>
<feature type="transmembrane region" description="Helical" evidence="1">
    <location>
        <begin position="130"/>
        <end position="149"/>
    </location>
</feature>
<feature type="transmembrane region" description="Helical" evidence="1">
    <location>
        <begin position="27"/>
        <end position="45"/>
    </location>
</feature>
<organism evidence="2 3">
    <name type="scientific">Gulosibacter chungangensis</name>
    <dbReference type="NCBI Taxonomy" id="979746"/>
    <lineage>
        <taxon>Bacteria</taxon>
        <taxon>Bacillati</taxon>
        <taxon>Actinomycetota</taxon>
        <taxon>Actinomycetes</taxon>
        <taxon>Micrococcales</taxon>
        <taxon>Microbacteriaceae</taxon>
        <taxon>Gulosibacter</taxon>
    </lineage>
</organism>